<keyword evidence="4" id="KW-1185">Reference proteome</keyword>
<evidence type="ECO:0000259" key="2">
    <source>
        <dbReference type="Pfam" id="PF00080"/>
    </source>
</evidence>
<dbReference type="AlphaFoldDB" id="A0A368FVT6"/>
<gene>
    <name evidence="3" type="ORF">ANCCAN_17826</name>
</gene>
<dbReference type="Gene3D" id="2.60.40.200">
    <property type="entry name" value="Superoxide dismutase, copper/zinc binding domain"/>
    <property type="match status" value="1"/>
</dbReference>
<dbReference type="GO" id="GO:0006801">
    <property type="term" value="P:superoxide metabolic process"/>
    <property type="evidence" value="ECO:0007669"/>
    <property type="project" value="InterPro"/>
</dbReference>
<comment type="caution">
    <text evidence="3">The sequence shown here is derived from an EMBL/GenBank/DDBJ whole genome shotgun (WGS) entry which is preliminary data.</text>
</comment>
<dbReference type="InterPro" id="IPR036423">
    <property type="entry name" value="SOD-like_Cu/Zn_dom_sf"/>
</dbReference>
<evidence type="ECO:0000313" key="4">
    <source>
        <dbReference type="Proteomes" id="UP000252519"/>
    </source>
</evidence>
<dbReference type="Pfam" id="PF00080">
    <property type="entry name" value="Sod_Cu"/>
    <property type="match status" value="1"/>
</dbReference>
<keyword evidence="1" id="KW-0732">Signal</keyword>
<proteinExistence type="predicted"/>
<name>A0A368FVT6_ANCCA</name>
<feature type="domain" description="Superoxide dismutase copper/zinc binding" evidence="2">
    <location>
        <begin position="49"/>
        <end position="120"/>
    </location>
</feature>
<organism evidence="3 4">
    <name type="scientific">Ancylostoma caninum</name>
    <name type="common">Dog hookworm</name>
    <dbReference type="NCBI Taxonomy" id="29170"/>
    <lineage>
        <taxon>Eukaryota</taxon>
        <taxon>Metazoa</taxon>
        <taxon>Ecdysozoa</taxon>
        <taxon>Nematoda</taxon>
        <taxon>Chromadorea</taxon>
        <taxon>Rhabditida</taxon>
        <taxon>Rhabditina</taxon>
        <taxon>Rhabditomorpha</taxon>
        <taxon>Strongyloidea</taxon>
        <taxon>Ancylostomatidae</taxon>
        <taxon>Ancylostomatinae</taxon>
        <taxon>Ancylostoma</taxon>
    </lineage>
</organism>
<dbReference type="PRINTS" id="PR00068">
    <property type="entry name" value="CUZNDISMTASE"/>
</dbReference>
<feature type="signal peptide" evidence="1">
    <location>
        <begin position="1"/>
        <end position="17"/>
    </location>
</feature>
<dbReference type="PANTHER" id="PTHR10003">
    <property type="entry name" value="SUPEROXIDE DISMUTASE CU-ZN -RELATED"/>
    <property type="match status" value="1"/>
</dbReference>
<dbReference type="GO" id="GO:0005507">
    <property type="term" value="F:copper ion binding"/>
    <property type="evidence" value="ECO:0007669"/>
    <property type="project" value="InterPro"/>
</dbReference>
<dbReference type="Proteomes" id="UP000252519">
    <property type="component" value="Unassembled WGS sequence"/>
</dbReference>
<evidence type="ECO:0000256" key="1">
    <source>
        <dbReference type="SAM" id="SignalP"/>
    </source>
</evidence>
<sequence>MFLKLLLISAVIYLCSSDENRPLKAKTVKEARAMIFRAVPHGKPFPRVGLVRFRQRGNMVKIIGIVFGLKTGFHGFHIHMNSGLGNGCLDAGAHYNPFNVTHGAPNDAVRHVGDLGNIYTAVSLWRSES</sequence>
<dbReference type="EMBL" id="JOJR01000570">
    <property type="protein sequence ID" value="RCN36283.1"/>
    <property type="molecule type" value="Genomic_DNA"/>
</dbReference>
<dbReference type="InterPro" id="IPR001424">
    <property type="entry name" value="SOD_Cu_Zn_dom"/>
</dbReference>
<dbReference type="SUPFAM" id="SSF49329">
    <property type="entry name" value="Cu,Zn superoxide dismutase-like"/>
    <property type="match status" value="1"/>
</dbReference>
<dbReference type="InterPro" id="IPR024134">
    <property type="entry name" value="SOD_Cu/Zn_/chaperone"/>
</dbReference>
<evidence type="ECO:0000313" key="3">
    <source>
        <dbReference type="EMBL" id="RCN36283.1"/>
    </source>
</evidence>
<dbReference type="OrthoDB" id="2015551at2759"/>
<reference evidence="3 4" key="1">
    <citation type="submission" date="2014-10" db="EMBL/GenBank/DDBJ databases">
        <title>Draft genome of the hookworm Ancylostoma caninum.</title>
        <authorList>
            <person name="Mitreva M."/>
        </authorList>
    </citation>
    <scope>NUCLEOTIDE SEQUENCE [LARGE SCALE GENOMIC DNA]</scope>
    <source>
        <strain evidence="3 4">Baltimore</strain>
    </source>
</reference>
<dbReference type="STRING" id="29170.A0A368FVT6"/>
<protein>
    <submittedName>
        <fullName evidence="3">Copper/zinc superoxide dismutase</fullName>
    </submittedName>
</protein>
<accession>A0A368FVT6</accession>
<feature type="chain" id="PRO_5017050500" evidence="1">
    <location>
        <begin position="18"/>
        <end position="129"/>
    </location>
</feature>